<protein>
    <submittedName>
        <fullName evidence="1">Uncharacterized protein</fullName>
    </submittedName>
</protein>
<name>A0ABS8PY55_9BACT</name>
<evidence type="ECO:0000313" key="2">
    <source>
        <dbReference type="Proteomes" id="UP001199816"/>
    </source>
</evidence>
<dbReference type="EMBL" id="JAJNEC010000005">
    <property type="protein sequence ID" value="MCD2424851.1"/>
    <property type="molecule type" value="Genomic_DNA"/>
</dbReference>
<dbReference type="RefSeq" id="WP_231007201.1">
    <property type="nucleotide sequence ID" value="NZ_JAJNEC010000005.1"/>
</dbReference>
<comment type="caution">
    <text evidence="1">The sequence shown here is derived from an EMBL/GenBank/DDBJ whole genome shotgun (WGS) entry which is preliminary data.</text>
</comment>
<keyword evidence="2" id="KW-1185">Reference proteome</keyword>
<organism evidence="1 2">
    <name type="scientific">Niabella pedocola</name>
    <dbReference type="NCBI Taxonomy" id="1752077"/>
    <lineage>
        <taxon>Bacteria</taxon>
        <taxon>Pseudomonadati</taxon>
        <taxon>Bacteroidota</taxon>
        <taxon>Chitinophagia</taxon>
        <taxon>Chitinophagales</taxon>
        <taxon>Chitinophagaceae</taxon>
        <taxon>Niabella</taxon>
    </lineage>
</organism>
<gene>
    <name evidence="1" type="ORF">LQ567_18860</name>
</gene>
<evidence type="ECO:0000313" key="1">
    <source>
        <dbReference type="EMBL" id="MCD2424851.1"/>
    </source>
</evidence>
<sequence length="88" mass="9822">MLYRIAKVKRIVETDVCLWISGIMNTGVRLLPVGSISYNNAAVINPSFLVYAVFLRCLPAYPYYVNVPGRWRSAPQSGVAPSQLPCFQ</sequence>
<proteinExistence type="predicted"/>
<accession>A0ABS8PY55</accession>
<dbReference type="Proteomes" id="UP001199816">
    <property type="component" value="Unassembled WGS sequence"/>
</dbReference>
<reference evidence="1 2" key="1">
    <citation type="submission" date="2021-11" db="EMBL/GenBank/DDBJ databases">
        <title>Genomic of Niabella pedocola.</title>
        <authorList>
            <person name="Wu T."/>
        </authorList>
    </citation>
    <scope>NUCLEOTIDE SEQUENCE [LARGE SCALE GENOMIC DNA]</scope>
    <source>
        <strain evidence="1 2">JCM 31011</strain>
    </source>
</reference>